<sequence>MNLCHRRTVRIRSSRRLSLSSTTPSAPHHLPPRAFSSFWCSSRLASFFAPADADSPSPVVIVLVEAGTGFAFLEDGFNQESWRAR</sequence>
<organism evidence="1 2">
    <name type="scientific">Oryza meyeriana var. granulata</name>
    <dbReference type="NCBI Taxonomy" id="110450"/>
    <lineage>
        <taxon>Eukaryota</taxon>
        <taxon>Viridiplantae</taxon>
        <taxon>Streptophyta</taxon>
        <taxon>Embryophyta</taxon>
        <taxon>Tracheophyta</taxon>
        <taxon>Spermatophyta</taxon>
        <taxon>Magnoliopsida</taxon>
        <taxon>Liliopsida</taxon>
        <taxon>Poales</taxon>
        <taxon>Poaceae</taxon>
        <taxon>BOP clade</taxon>
        <taxon>Oryzoideae</taxon>
        <taxon>Oryzeae</taxon>
        <taxon>Oryzinae</taxon>
        <taxon>Oryza</taxon>
        <taxon>Oryza meyeriana</taxon>
    </lineage>
</organism>
<protein>
    <submittedName>
        <fullName evidence="1">Uncharacterized protein</fullName>
    </submittedName>
</protein>
<dbReference type="Proteomes" id="UP000479710">
    <property type="component" value="Unassembled WGS sequence"/>
</dbReference>
<evidence type="ECO:0000313" key="1">
    <source>
        <dbReference type="EMBL" id="KAF0935890.1"/>
    </source>
</evidence>
<proteinExistence type="predicted"/>
<accession>A0A6G1FG32</accession>
<dbReference type="AlphaFoldDB" id="A0A6G1FG32"/>
<comment type="caution">
    <text evidence="1">The sequence shown here is derived from an EMBL/GenBank/DDBJ whole genome shotgun (WGS) entry which is preliminary data.</text>
</comment>
<evidence type="ECO:0000313" key="2">
    <source>
        <dbReference type="Proteomes" id="UP000479710"/>
    </source>
</evidence>
<name>A0A6G1FG32_9ORYZ</name>
<reference evidence="1 2" key="1">
    <citation type="submission" date="2019-11" db="EMBL/GenBank/DDBJ databases">
        <title>Whole genome sequence of Oryza granulata.</title>
        <authorList>
            <person name="Li W."/>
        </authorList>
    </citation>
    <scope>NUCLEOTIDE SEQUENCE [LARGE SCALE GENOMIC DNA]</scope>
    <source>
        <strain evidence="2">cv. Menghai</strain>
        <tissue evidence="1">Leaf</tissue>
    </source>
</reference>
<gene>
    <name evidence="1" type="ORF">E2562_036526</name>
</gene>
<keyword evidence="2" id="KW-1185">Reference proteome</keyword>
<dbReference type="EMBL" id="SPHZ02000001">
    <property type="protein sequence ID" value="KAF0935890.1"/>
    <property type="molecule type" value="Genomic_DNA"/>
</dbReference>